<dbReference type="Proteomes" id="UP001054902">
    <property type="component" value="Unassembled WGS sequence"/>
</dbReference>
<accession>A0AAD3H730</accession>
<keyword evidence="1" id="KW-0812">Transmembrane</keyword>
<dbReference type="EMBL" id="BLLK01000045">
    <property type="protein sequence ID" value="GFH52413.1"/>
    <property type="molecule type" value="Genomic_DNA"/>
</dbReference>
<keyword evidence="3" id="KW-1185">Reference proteome</keyword>
<evidence type="ECO:0000313" key="3">
    <source>
        <dbReference type="Proteomes" id="UP001054902"/>
    </source>
</evidence>
<comment type="caution">
    <text evidence="2">The sequence shown here is derived from an EMBL/GenBank/DDBJ whole genome shotgun (WGS) entry which is preliminary data.</text>
</comment>
<gene>
    <name evidence="2" type="ORF">CTEN210_08889</name>
</gene>
<protein>
    <submittedName>
        <fullName evidence="2">Uncharacterized protein</fullName>
    </submittedName>
</protein>
<keyword evidence="1" id="KW-1133">Transmembrane helix</keyword>
<feature type="transmembrane region" description="Helical" evidence="1">
    <location>
        <begin position="132"/>
        <end position="149"/>
    </location>
</feature>
<dbReference type="AlphaFoldDB" id="A0AAD3H730"/>
<evidence type="ECO:0000313" key="2">
    <source>
        <dbReference type="EMBL" id="GFH52413.1"/>
    </source>
</evidence>
<sequence length="164" mass="18978">MSRDLDSHISSSMITKHHDVNIACPDLRFGYTPDDIYTWMDMIGPKGRDLYQRMVHWDLFPYMESYTLLLATILWRQCQSSTKKNLSLLAYLPFLVMFCDVIETAINGYALVSFPSRVDDKLMYLSSMGNQLKWITFLAAILSIGYIEITKRQKISSSKSIKEL</sequence>
<organism evidence="2 3">
    <name type="scientific">Chaetoceros tenuissimus</name>
    <dbReference type="NCBI Taxonomy" id="426638"/>
    <lineage>
        <taxon>Eukaryota</taxon>
        <taxon>Sar</taxon>
        <taxon>Stramenopiles</taxon>
        <taxon>Ochrophyta</taxon>
        <taxon>Bacillariophyta</taxon>
        <taxon>Coscinodiscophyceae</taxon>
        <taxon>Chaetocerotophycidae</taxon>
        <taxon>Chaetocerotales</taxon>
        <taxon>Chaetocerotaceae</taxon>
        <taxon>Chaetoceros</taxon>
    </lineage>
</organism>
<evidence type="ECO:0000256" key="1">
    <source>
        <dbReference type="SAM" id="Phobius"/>
    </source>
</evidence>
<name>A0AAD3H730_9STRA</name>
<feature type="transmembrane region" description="Helical" evidence="1">
    <location>
        <begin position="88"/>
        <end position="112"/>
    </location>
</feature>
<keyword evidence="1" id="KW-0472">Membrane</keyword>
<proteinExistence type="predicted"/>
<reference evidence="2 3" key="1">
    <citation type="journal article" date="2021" name="Sci. Rep.">
        <title>The genome of the diatom Chaetoceros tenuissimus carries an ancient integrated fragment of an extant virus.</title>
        <authorList>
            <person name="Hongo Y."/>
            <person name="Kimura K."/>
            <person name="Takaki Y."/>
            <person name="Yoshida Y."/>
            <person name="Baba S."/>
            <person name="Kobayashi G."/>
            <person name="Nagasaki K."/>
            <person name="Hano T."/>
            <person name="Tomaru Y."/>
        </authorList>
    </citation>
    <scope>NUCLEOTIDE SEQUENCE [LARGE SCALE GENOMIC DNA]</scope>
    <source>
        <strain evidence="2 3">NIES-3715</strain>
    </source>
</reference>